<feature type="transmembrane region" description="Helical" evidence="2">
    <location>
        <begin position="213"/>
        <end position="234"/>
    </location>
</feature>
<evidence type="ECO:0000256" key="2">
    <source>
        <dbReference type="SAM" id="Phobius"/>
    </source>
</evidence>
<gene>
    <name evidence="3" type="ORF">RWH44_07030</name>
</gene>
<evidence type="ECO:0000313" key="3">
    <source>
        <dbReference type="EMBL" id="MDU0345457.1"/>
    </source>
</evidence>
<protein>
    <submittedName>
        <fullName evidence="3">Uncharacterized protein</fullName>
    </submittedName>
</protein>
<keyword evidence="4" id="KW-1185">Reference proteome</keyword>
<accession>A0ABU3SKW3</accession>
<reference evidence="3 4" key="1">
    <citation type="submission" date="2023-09" db="EMBL/GenBank/DDBJ databases">
        <title>Microbacterium fusihabitans sp. nov., Microbacterium phycihabitans sp. nov., and Microbacterium cervinum sp. nov., isolated from dried seaweeds of beach.</title>
        <authorList>
            <person name="Lee S.D."/>
        </authorList>
    </citation>
    <scope>NUCLEOTIDE SEQUENCE [LARGE SCALE GENOMIC DNA]</scope>
    <source>
        <strain evidence="3 4">KSW2-29</strain>
    </source>
</reference>
<dbReference type="RefSeq" id="WP_298870069.1">
    <property type="nucleotide sequence ID" value="NZ_JAWDIT010000002.1"/>
</dbReference>
<dbReference type="EMBL" id="JAWDIT010000002">
    <property type="protein sequence ID" value="MDU0345457.1"/>
    <property type="molecule type" value="Genomic_DNA"/>
</dbReference>
<dbReference type="Proteomes" id="UP001261125">
    <property type="component" value="Unassembled WGS sequence"/>
</dbReference>
<name>A0ABU3SKW3_9MICO</name>
<keyword evidence="2" id="KW-0472">Membrane</keyword>
<keyword evidence="2" id="KW-0812">Transmembrane</keyword>
<proteinExistence type="predicted"/>
<feature type="compositionally biased region" description="Low complexity" evidence="1">
    <location>
        <begin position="182"/>
        <end position="200"/>
    </location>
</feature>
<keyword evidence="2" id="KW-1133">Transmembrane helix</keyword>
<comment type="caution">
    <text evidence="3">The sequence shown here is derived from an EMBL/GenBank/DDBJ whole genome shotgun (WGS) entry which is preliminary data.</text>
</comment>
<evidence type="ECO:0000256" key="1">
    <source>
        <dbReference type="SAM" id="MobiDB-lite"/>
    </source>
</evidence>
<organism evidence="3 4">
    <name type="scientific">Microbacterium phycohabitans</name>
    <dbReference type="NCBI Taxonomy" id="3075993"/>
    <lineage>
        <taxon>Bacteria</taxon>
        <taxon>Bacillati</taxon>
        <taxon>Actinomycetota</taxon>
        <taxon>Actinomycetes</taxon>
        <taxon>Micrococcales</taxon>
        <taxon>Microbacteriaceae</taxon>
        <taxon>Microbacterium</taxon>
    </lineage>
</organism>
<feature type="region of interest" description="Disordered" evidence="1">
    <location>
        <begin position="182"/>
        <end position="201"/>
    </location>
</feature>
<sequence length="236" mass="24679">MDQQLPGVVFREVDGQARFSQRAVNIVRIPGDPMVEVGDSFYTEVAVGNQFTQQWGYAAVDLGVAVPSVTIEAVRNRARSALPATPGGAAVDDSRPGVRVEAAPGSEQAVDALLTPEIVDALADEAHPLDAELRGQWLFLYAPRSLSNDDATSWRAVLATVDLFVARVHELRLPQAAAELPPAAGTPAAAPPAGAVHAEPLQSRGSRVNGARVGLYLGVVLAAMVIAGGAALFFGR</sequence>
<evidence type="ECO:0000313" key="4">
    <source>
        <dbReference type="Proteomes" id="UP001261125"/>
    </source>
</evidence>